<evidence type="ECO:0000313" key="3">
    <source>
        <dbReference type="Proteomes" id="UP000516404"/>
    </source>
</evidence>
<dbReference type="InterPro" id="IPR052526">
    <property type="entry name" value="HTH-type_Bedaq_tolerance"/>
</dbReference>
<protein>
    <submittedName>
        <fullName evidence="2">MarR family transcriptional regulator</fullName>
    </submittedName>
</protein>
<evidence type="ECO:0000313" key="2">
    <source>
        <dbReference type="EMBL" id="QNV36813.1"/>
    </source>
</evidence>
<dbReference type="PANTHER" id="PTHR39515:SF2">
    <property type="entry name" value="HTH-TYPE TRANSCRIPTIONAL REGULATOR RV0880"/>
    <property type="match status" value="1"/>
</dbReference>
<dbReference type="Proteomes" id="UP000516404">
    <property type="component" value="Chromosome"/>
</dbReference>
<dbReference type="InterPro" id="IPR000835">
    <property type="entry name" value="HTH_MarR-typ"/>
</dbReference>
<gene>
    <name evidence="2" type="ORF">IDM49_05880</name>
</gene>
<dbReference type="RefSeq" id="WP_190723855.1">
    <property type="nucleotide sequence ID" value="NZ_CP061539.1"/>
</dbReference>
<dbReference type="GeneID" id="96623759"/>
<proteinExistence type="predicted"/>
<dbReference type="AlphaFoldDB" id="A0A7H2BAW7"/>
<keyword evidence="3" id="KW-1185">Reference proteome</keyword>
<dbReference type="KEGG" id="rter:IDM49_05880"/>
<feature type="domain" description="HTH marR-type" evidence="1">
    <location>
        <begin position="1"/>
        <end position="110"/>
    </location>
</feature>
<dbReference type="SMART" id="SM00347">
    <property type="entry name" value="HTH_MARR"/>
    <property type="match status" value="1"/>
</dbReference>
<dbReference type="SUPFAM" id="SSF46785">
    <property type="entry name" value="Winged helix' DNA-binding domain"/>
    <property type="match status" value="1"/>
</dbReference>
<dbReference type="Pfam" id="PF01047">
    <property type="entry name" value="MarR"/>
    <property type="match status" value="1"/>
</dbReference>
<dbReference type="PANTHER" id="PTHR39515">
    <property type="entry name" value="CONSERVED PROTEIN"/>
    <property type="match status" value="1"/>
</dbReference>
<dbReference type="GO" id="GO:0003700">
    <property type="term" value="F:DNA-binding transcription factor activity"/>
    <property type="evidence" value="ECO:0007669"/>
    <property type="project" value="InterPro"/>
</dbReference>
<dbReference type="InterPro" id="IPR036388">
    <property type="entry name" value="WH-like_DNA-bd_sf"/>
</dbReference>
<accession>A0A7H2BAW7</accession>
<dbReference type="Gene3D" id="1.10.10.10">
    <property type="entry name" value="Winged helix-like DNA-binding domain superfamily/Winged helix DNA-binding domain"/>
    <property type="match status" value="1"/>
</dbReference>
<dbReference type="Gene3D" id="1.10.287.100">
    <property type="match status" value="1"/>
</dbReference>
<sequence>MSATEESVLFTLSRTPRLTNAELARHEHITAQSMNKITATMMKHGVLDSGKNSRDKRRKELFLTEQGRVLVSSISQQRSRWLTATIEQEFTEEEAAQLDAALELLHKISDKTSAPTSKFIPMAPQAEQG</sequence>
<name>A0A7H2BAW7_9MICC</name>
<organism evidence="2 3">
    <name type="scientific">Rothia terrae</name>
    <dbReference type="NCBI Taxonomy" id="396015"/>
    <lineage>
        <taxon>Bacteria</taxon>
        <taxon>Bacillati</taxon>
        <taxon>Actinomycetota</taxon>
        <taxon>Actinomycetes</taxon>
        <taxon>Micrococcales</taxon>
        <taxon>Micrococcaceae</taxon>
        <taxon>Rothia</taxon>
    </lineage>
</organism>
<reference evidence="2 3" key="1">
    <citation type="submission" date="2020-09" db="EMBL/GenBank/DDBJ databases">
        <title>Investigation of environmental microbes.</title>
        <authorList>
            <person name="Ou Y."/>
            <person name="Kang Q."/>
        </authorList>
    </citation>
    <scope>NUCLEOTIDE SEQUENCE [LARGE SCALE GENOMIC DNA]</scope>
    <source>
        <strain evidence="2 3">KJZ-14</strain>
    </source>
</reference>
<dbReference type="InterPro" id="IPR036390">
    <property type="entry name" value="WH_DNA-bd_sf"/>
</dbReference>
<dbReference type="PROSITE" id="PS50995">
    <property type="entry name" value="HTH_MARR_2"/>
    <property type="match status" value="1"/>
</dbReference>
<dbReference type="EMBL" id="CP061539">
    <property type="protein sequence ID" value="QNV36813.1"/>
    <property type="molecule type" value="Genomic_DNA"/>
</dbReference>
<evidence type="ECO:0000259" key="1">
    <source>
        <dbReference type="PROSITE" id="PS50995"/>
    </source>
</evidence>